<dbReference type="RefSeq" id="WP_211147448.1">
    <property type="nucleotide sequence ID" value="NZ_JBBMEY010000004.1"/>
</dbReference>
<dbReference type="Proteomes" id="UP001478133">
    <property type="component" value="Unassembled WGS sequence"/>
</dbReference>
<name>A0ABV1HSR2_9FIRM</name>
<proteinExistence type="predicted"/>
<accession>A0ABV1HSR2</accession>
<evidence type="ECO:0000313" key="2">
    <source>
        <dbReference type="Proteomes" id="UP001478133"/>
    </source>
</evidence>
<organism evidence="1 2">
    <name type="scientific">Ruminococcoides intestinihominis</name>
    <dbReference type="NCBI Taxonomy" id="3133161"/>
    <lineage>
        <taxon>Bacteria</taxon>
        <taxon>Bacillati</taxon>
        <taxon>Bacillota</taxon>
        <taxon>Clostridia</taxon>
        <taxon>Eubacteriales</taxon>
        <taxon>Oscillospiraceae</taxon>
        <taxon>Ruminococcoides</taxon>
    </lineage>
</organism>
<evidence type="ECO:0000313" key="1">
    <source>
        <dbReference type="EMBL" id="MEQ2565111.1"/>
    </source>
</evidence>
<comment type="caution">
    <text evidence="1">The sequence shown here is derived from an EMBL/GenBank/DDBJ whole genome shotgun (WGS) entry which is preliminary data.</text>
</comment>
<dbReference type="EMBL" id="JBBMFI010000005">
    <property type="protein sequence ID" value="MEQ2565111.1"/>
    <property type="molecule type" value="Genomic_DNA"/>
</dbReference>
<reference evidence="1 2" key="1">
    <citation type="submission" date="2024-03" db="EMBL/GenBank/DDBJ databases">
        <title>Human intestinal bacterial collection.</title>
        <authorList>
            <person name="Pauvert C."/>
            <person name="Hitch T.C.A."/>
            <person name="Clavel T."/>
        </authorList>
    </citation>
    <scope>NUCLEOTIDE SEQUENCE [LARGE SCALE GENOMIC DNA]</scope>
    <source>
        <strain evidence="1 2">CLA-AP-H18</strain>
    </source>
</reference>
<sequence>MDESKIHVYAKEKGQFSNIEYNVVDSYDGIDYFVSDGVMCTTLNQTIDDILANYDNIDELAFLKSIILII</sequence>
<gene>
    <name evidence="1" type="ORF">ABFO16_02535</name>
</gene>
<keyword evidence="2" id="KW-1185">Reference proteome</keyword>
<protein>
    <submittedName>
        <fullName evidence="1">Uncharacterized protein</fullName>
    </submittedName>
</protein>